<accession>C4V8G8</accession>
<sequence length="208" mass="24020">MITFNDSPIIIKKLEFLSKYSSLVTITPNSLTTKKIQIIFSDAISLINNVTSLTFKTKDLLQLLTKSKEGNLIDKYFIIKYHTSEIEIEKKIKIFDEIIQIPCSEPDLSIKVKEIKVLCEDDCIVQCSKDGLFKISSNNLIETCTIYNNCTVISHKIDHLSFKIKSKELKILESFKSDKIFCFFRDYILVYILEDRITNIVMVSVLQN</sequence>
<reference evidence="2" key="1">
    <citation type="journal article" date="2009" name="PLoS Pathog.">
        <title>Genomic analyses of the microsporidian Nosema ceranae, an emergent pathogen of honey bees.</title>
        <authorList>
            <person name="Cornman R.S."/>
            <person name="Chen Y.P."/>
            <person name="Schatz M.C."/>
            <person name="Street C."/>
            <person name="Zhao Y."/>
            <person name="Desany B."/>
            <person name="Egholm M."/>
            <person name="Hutchison S."/>
            <person name="Pettis J.S."/>
            <person name="Lipkin W.I."/>
            <person name="Evans J.D."/>
        </authorList>
    </citation>
    <scope>NUCLEOTIDE SEQUENCE [LARGE SCALE GENOMIC DNA]</scope>
    <source>
        <strain evidence="2">BRL01</strain>
    </source>
</reference>
<protein>
    <submittedName>
        <fullName evidence="1">Uncharacterized protein</fullName>
    </submittedName>
</protein>
<dbReference type="EMBL" id="ACOL01000053">
    <property type="protein sequence ID" value="EEQ82480.1"/>
    <property type="molecule type" value="Genomic_DNA"/>
</dbReference>
<dbReference type="Proteomes" id="UP000009082">
    <property type="component" value="Unassembled WGS sequence"/>
</dbReference>
<dbReference type="KEGG" id="nce:NCER_100793"/>
<name>C4V8G8_VAIC1</name>
<organism evidence="2">
    <name type="scientific">Vairimorpha ceranae (strain BRL01)</name>
    <name type="common">Microsporidian parasite</name>
    <name type="synonym">Nosema ceranae</name>
    <dbReference type="NCBI Taxonomy" id="578460"/>
    <lineage>
        <taxon>Eukaryota</taxon>
        <taxon>Fungi</taxon>
        <taxon>Fungi incertae sedis</taxon>
        <taxon>Microsporidia</taxon>
        <taxon>Nosematidae</taxon>
        <taxon>Vairimorpha</taxon>
    </lineage>
</organism>
<dbReference type="InParanoid" id="C4V8G8"/>
<dbReference type="HOGENOM" id="CLU_1321233_0_0_1"/>
<evidence type="ECO:0000313" key="2">
    <source>
        <dbReference type="Proteomes" id="UP000009082"/>
    </source>
</evidence>
<dbReference type="AlphaFoldDB" id="C4V8G8"/>
<proteinExistence type="predicted"/>
<dbReference type="OMA" id="CVFEDFL"/>
<dbReference type="VEuPathDB" id="MicrosporidiaDB:NCER_100793"/>
<evidence type="ECO:0000313" key="1">
    <source>
        <dbReference type="EMBL" id="EEQ82480.1"/>
    </source>
</evidence>
<gene>
    <name evidence="1" type="ORF">NCER_100793</name>
</gene>